<keyword evidence="10" id="KW-0902">Two-component regulatory system</keyword>
<dbReference type="Pfam" id="PF02518">
    <property type="entry name" value="HATPase_c"/>
    <property type="match status" value="1"/>
</dbReference>
<dbReference type="Pfam" id="PF00672">
    <property type="entry name" value="HAMP"/>
    <property type="match status" value="1"/>
</dbReference>
<keyword evidence="6" id="KW-0547">Nucleotide-binding</keyword>
<dbReference type="InterPro" id="IPR036890">
    <property type="entry name" value="HATPase_C_sf"/>
</dbReference>
<dbReference type="PROSITE" id="PS50885">
    <property type="entry name" value="HAMP"/>
    <property type="match status" value="1"/>
</dbReference>
<dbReference type="SUPFAM" id="SSF55874">
    <property type="entry name" value="ATPase domain of HSP90 chaperone/DNA topoisomerase II/histidine kinase"/>
    <property type="match status" value="1"/>
</dbReference>
<reference evidence="14 15" key="1">
    <citation type="submission" date="2019-05" db="EMBL/GenBank/DDBJ databases">
        <title>Psychrobacillus vulpis sp. nov., a new species isolated from feces of a red fox that inhabits in The Tablas de Daimiel Natural Park, Albacete, Spain.</title>
        <authorList>
            <person name="Rodriguez M."/>
            <person name="Reina J.C."/>
            <person name="Bejar V."/>
            <person name="Llamas I."/>
        </authorList>
    </citation>
    <scope>NUCLEOTIDE SEQUENCE [LARGE SCALE GENOMIC DNA]</scope>
    <source>
        <strain evidence="14 15">NHI-2</strain>
    </source>
</reference>
<sequence>MKKLWSKIIQFFKRYILFGNQTLMVKLCVFSSVLVILPVLSVGIITYTYSSYELEEEFKQSSQKIIEQVELHVEYYLQDFEIASLKIINSPEMGSLLRLETNGNEYDPTLTEKAFKVLKNSEYSRNDISNITVSLDNGIIIDSLRERNYYPAKNIKEEYWYSSVPQNGMVLLVSRTLKLKDKELPVISLVRRLYNPHTLKPVGMLIIDINFKRIEEISKMVTFDKNGYFFILDSSGHYVYHPNYTKLGDKVEFKQLTNLESEKSGSVLIDNNRKEFVSYSFSPNVGWSFFTAAPYEDLRVGIEQIRTAIIWTIFISLLFAYLVGFYGISKSIVRPIHRLRSFMKEVEIGHLNGRVKVESNDEIGQLTAGFNKTVERLSNLLEEVYVSKLKEAEMTLNKTETELKMLQSQINPHFLYNSLETIRGMALEEGRENIANMSSSLGKLLRYNLRNSIPTVSLREEIKFCEMYLQIQMFRFEDRFDYLFDIPDYLMGLEVVKFSLQPIVENCFMHSIGENSKKIKITITAQLLSESKFVIRITDTGIGIKEDVLKELTEKLKENSTSLGGQHIGIMNVHQRIRYLFGSEYGITITSTRGLETEVSIHLPIVDVKEVKKA</sequence>
<dbReference type="CDD" id="cd18773">
    <property type="entry name" value="PDC1_HK_sensor"/>
    <property type="match status" value="1"/>
</dbReference>
<protein>
    <submittedName>
        <fullName evidence="14">Sensor histidine kinase</fullName>
    </submittedName>
</protein>
<dbReference type="InterPro" id="IPR010559">
    <property type="entry name" value="Sig_transdc_His_kin_internal"/>
</dbReference>
<dbReference type="SMART" id="SM00304">
    <property type="entry name" value="HAMP"/>
    <property type="match status" value="1"/>
</dbReference>
<dbReference type="GO" id="GO:0005886">
    <property type="term" value="C:plasma membrane"/>
    <property type="evidence" value="ECO:0007669"/>
    <property type="project" value="UniProtKB-SubCell"/>
</dbReference>
<keyword evidence="8" id="KW-0067">ATP-binding</keyword>
<keyword evidence="4" id="KW-0808">Transferase</keyword>
<evidence type="ECO:0000256" key="3">
    <source>
        <dbReference type="ARBA" id="ARBA00022553"/>
    </source>
</evidence>
<gene>
    <name evidence="14" type="ORF">FG383_05320</name>
</gene>
<dbReference type="EMBL" id="VDGG01000008">
    <property type="protein sequence ID" value="TQR17474.1"/>
    <property type="molecule type" value="Genomic_DNA"/>
</dbReference>
<comment type="subcellular location">
    <subcellularLocation>
        <location evidence="1">Cell membrane</location>
        <topology evidence="1">Multi-pass membrane protein</topology>
    </subcellularLocation>
</comment>
<dbReference type="GO" id="GO:0000155">
    <property type="term" value="F:phosphorelay sensor kinase activity"/>
    <property type="evidence" value="ECO:0007669"/>
    <property type="project" value="InterPro"/>
</dbReference>
<dbReference type="CDD" id="cd06225">
    <property type="entry name" value="HAMP"/>
    <property type="match status" value="1"/>
</dbReference>
<evidence type="ECO:0000256" key="2">
    <source>
        <dbReference type="ARBA" id="ARBA00022475"/>
    </source>
</evidence>
<keyword evidence="2" id="KW-1003">Cell membrane</keyword>
<dbReference type="InterPro" id="IPR003660">
    <property type="entry name" value="HAMP_dom"/>
</dbReference>
<evidence type="ECO:0000256" key="6">
    <source>
        <dbReference type="ARBA" id="ARBA00022741"/>
    </source>
</evidence>
<dbReference type="Pfam" id="PF02743">
    <property type="entry name" value="dCache_1"/>
    <property type="match status" value="1"/>
</dbReference>
<evidence type="ECO:0000256" key="9">
    <source>
        <dbReference type="ARBA" id="ARBA00022989"/>
    </source>
</evidence>
<feature type="transmembrane region" description="Helical" evidence="12">
    <location>
        <begin position="308"/>
        <end position="328"/>
    </location>
</feature>
<evidence type="ECO:0000313" key="15">
    <source>
        <dbReference type="Proteomes" id="UP000318937"/>
    </source>
</evidence>
<evidence type="ECO:0000256" key="1">
    <source>
        <dbReference type="ARBA" id="ARBA00004651"/>
    </source>
</evidence>
<dbReference type="InterPro" id="IPR050640">
    <property type="entry name" value="Bact_2-comp_sensor_kinase"/>
</dbReference>
<evidence type="ECO:0000256" key="7">
    <source>
        <dbReference type="ARBA" id="ARBA00022777"/>
    </source>
</evidence>
<accession>A0A544TJ50</accession>
<dbReference type="Gene3D" id="6.10.340.10">
    <property type="match status" value="1"/>
</dbReference>
<name>A0A544TJ50_9BACI</name>
<keyword evidence="7 14" id="KW-0418">Kinase</keyword>
<dbReference type="CDD" id="cd12912">
    <property type="entry name" value="PDC2_MCP_like"/>
    <property type="match status" value="1"/>
</dbReference>
<evidence type="ECO:0000256" key="12">
    <source>
        <dbReference type="SAM" id="Phobius"/>
    </source>
</evidence>
<evidence type="ECO:0000256" key="10">
    <source>
        <dbReference type="ARBA" id="ARBA00023012"/>
    </source>
</evidence>
<dbReference type="InterPro" id="IPR033479">
    <property type="entry name" value="dCache_1"/>
</dbReference>
<evidence type="ECO:0000259" key="13">
    <source>
        <dbReference type="PROSITE" id="PS50885"/>
    </source>
</evidence>
<dbReference type="Pfam" id="PF06580">
    <property type="entry name" value="His_kinase"/>
    <property type="match status" value="1"/>
</dbReference>
<dbReference type="PANTHER" id="PTHR34220:SF11">
    <property type="entry name" value="SENSOR PROTEIN KINASE HPTS"/>
    <property type="match status" value="1"/>
</dbReference>
<keyword evidence="15" id="KW-1185">Reference proteome</keyword>
<dbReference type="Proteomes" id="UP000318937">
    <property type="component" value="Unassembled WGS sequence"/>
</dbReference>
<feature type="domain" description="HAMP" evidence="13">
    <location>
        <begin position="330"/>
        <end position="382"/>
    </location>
</feature>
<evidence type="ECO:0000313" key="14">
    <source>
        <dbReference type="EMBL" id="TQR17474.1"/>
    </source>
</evidence>
<evidence type="ECO:0000256" key="8">
    <source>
        <dbReference type="ARBA" id="ARBA00022840"/>
    </source>
</evidence>
<evidence type="ECO:0000256" key="11">
    <source>
        <dbReference type="ARBA" id="ARBA00023136"/>
    </source>
</evidence>
<evidence type="ECO:0000256" key="5">
    <source>
        <dbReference type="ARBA" id="ARBA00022692"/>
    </source>
</evidence>
<dbReference type="OrthoDB" id="9776552at2"/>
<dbReference type="AlphaFoldDB" id="A0A544TJ50"/>
<keyword evidence="3" id="KW-0597">Phosphoprotein</keyword>
<keyword evidence="11 12" id="KW-0472">Membrane</keyword>
<evidence type="ECO:0000256" key="4">
    <source>
        <dbReference type="ARBA" id="ARBA00022679"/>
    </source>
</evidence>
<comment type="caution">
    <text evidence="14">The sequence shown here is derived from an EMBL/GenBank/DDBJ whole genome shotgun (WGS) entry which is preliminary data.</text>
</comment>
<dbReference type="SUPFAM" id="SSF158472">
    <property type="entry name" value="HAMP domain-like"/>
    <property type="match status" value="1"/>
</dbReference>
<dbReference type="Gene3D" id="3.30.565.10">
    <property type="entry name" value="Histidine kinase-like ATPase, C-terminal domain"/>
    <property type="match status" value="1"/>
</dbReference>
<dbReference type="InterPro" id="IPR003594">
    <property type="entry name" value="HATPase_dom"/>
</dbReference>
<keyword evidence="5 12" id="KW-0812">Transmembrane</keyword>
<dbReference type="SMART" id="SM00387">
    <property type="entry name" value="HATPase_c"/>
    <property type="match status" value="1"/>
</dbReference>
<dbReference type="GO" id="GO:0005524">
    <property type="term" value="F:ATP binding"/>
    <property type="evidence" value="ECO:0007669"/>
    <property type="project" value="UniProtKB-KW"/>
</dbReference>
<keyword evidence="9 12" id="KW-1133">Transmembrane helix</keyword>
<dbReference type="PANTHER" id="PTHR34220">
    <property type="entry name" value="SENSOR HISTIDINE KINASE YPDA"/>
    <property type="match status" value="1"/>
</dbReference>
<organism evidence="14 15">
    <name type="scientific">Psychrobacillus soli</name>
    <dbReference type="NCBI Taxonomy" id="1543965"/>
    <lineage>
        <taxon>Bacteria</taxon>
        <taxon>Bacillati</taxon>
        <taxon>Bacillota</taxon>
        <taxon>Bacilli</taxon>
        <taxon>Bacillales</taxon>
        <taxon>Bacillaceae</taxon>
        <taxon>Psychrobacillus</taxon>
    </lineage>
</organism>
<dbReference type="Gene3D" id="3.30.450.20">
    <property type="entry name" value="PAS domain"/>
    <property type="match status" value="1"/>
</dbReference>
<proteinExistence type="predicted"/>